<keyword evidence="4" id="KW-1185">Reference proteome</keyword>
<dbReference type="EMBL" id="RBWV01000013">
    <property type="protein sequence ID" value="RKS72639.1"/>
    <property type="molecule type" value="Genomic_DNA"/>
</dbReference>
<dbReference type="Proteomes" id="UP000281955">
    <property type="component" value="Unassembled WGS sequence"/>
</dbReference>
<dbReference type="PANTHER" id="PTHR24094:SF15">
    <property type="entry name" value="AMP-DEPENDENT SYNTHETASE_LIGASE DOMAIN-CONTAINING PROTEIN-RELATED"/>
    <property type="match status" value="1"/>
</dbReference>
<dbReference type="InParanoid" id="A0A420XMZ1"/>
<dbReference type="PANTHER" id="PTHR24094">
    <property type="entry name" value="SECRETED PROTEIN"/>
    <property type="match status" value="1"/>
</dbReference>
<keyword evidence="1" id="KW-0732">Signal</keyword>
<evidence type="ECO:0000259" key="2">
    <source>
        <dbReference type="Pfam" id="PF07510"/>
    </source>
</evidence>
<dbReference type="AlphaFoldDB" id="A0A420XMZ1"/>
<reference evidence="3 4" key="1">
    <citation type="submission" date="2018-10" db="EMBL/GenBank/DDBJ databases">
        <title>Genomic Encyclopedia of Archaeal and Bacterial Type Strains, Phase II (KMG-II): from individual species to whole genera.</title>
        <authorList>
            <person name="Goeker M."/>
        </authorList>
    </citation>
    <scope>NUCLEOTIDE SEQUENCE [LARGE SCALE GENOMIC DNA]</scope>
    <source>
        <strain evidence="3 4">RP-AC37</strain>
    </source>
</reference>
<feature type="chain" id="PRO_5039296236" evidence="1">
    <location>
        <begin position="24"/>
        <end position="242"/>
    </location>
</feature>
<evidence type="ECO:0000313" key="3">
    <source>
        <dbReference type="EMBL" id="RKS72639.1"/>
    </source>
</evidence>
<evidence type="ECO:0000313" key="4">
    <source>
        <dbReference type="Proteomes" id="UP000281955"/>
    </source>
</evidence>
<dbReference type="InterPro" id="IPR006311">
    <property type="entry name" value="TAT_signal"/>
</dbReference>
<dbReference type="InterPro" id="IPR011089">
    <property type="entry name" value="GmrSD_C"/>
</dbReference>
<dbReference type="Pfam" id="PF07510">
    <property type="entry name" value="GmrSD_C"/>
    <property type="match status" value="1"/>
</dbReference>
<name>A0A420XMZ1_9ACTN</name>
<accession>A0A420XMZ1</accession>
<organism evidence="3 4">
    <name type="scientific">Motilibacter peucedani</name>
    <dbReference type="NCBI Taxonomy" id="598650"/>
    <lineage>
        <taxon>Bacteria</taxon>
        <taxon>Bacillati</taxon>
        <taxon>Actinomycetota</taxon>
        <taxon>Actinomycetes</taxon>
        <taxon>Motilibacterales</taxon>
        <taxon>Motilibacteraceae</taxon>
        <taxon>Motilibacter</taxon>
    </lineage>
</organism>
<sequence>MPPVPLLRRRALAVALASGVALLLGGCDPRAATAPQPPQTSGGSALGALAALATARADAVVPTYRRDRFGDGWADLDHDGCGTRQEVLRRDLRDVRFRAGTAGCTVESGVLDDPYSGEQIRFRYGPSTSDDVQIDHVVALADAWRTGASSWTDVEREQFANDPLELLAVDGPLNQAKSSKDAARWLPPEPAARCTYVARQVAVKRRYLLAVTARERVAMQHVLEGCPGEGLPGPADAAVPRQ</sequence>
<proteinExistence type="predicted"/>
<gene>
    <name evidence="3" type="ORF">CLV35_2887</name>
</gene>
<feature type="signal peptide" evidence="1">
    <location>
        <begin position="1"/>
        <end position="23"/>
    </location>
</feature>
<feature type="domain" description="GmrSD restriction endonucleases C-terminal" evidence="2">
    <location>
        <begin position="83"/>
        <end position="220"/>
    </location>
</feature>
<dbReference type="RefSeq" id="WP_407938212.1">
    <property type="nucleotide sequence ID" value="NZ_RBWV01000013.1"/>
</dbReference>
<dbReference type="PROSITE" id="PS51318">
    <property type="entry name" value="TAT"/>
    <property type="match status" value="1"/>
</dbReference>
<comment type="caution">
    <text evidence="3">The sequence shown here is derived from an EMBL/GenBank/DDBJ whole genome shotgun (WGS) entry which is preliminary data.</text>
</comment>
<protein>
    <submittedName>
        <fullName evidence="3">Uncharacterized protein DUF1524</fullName>
    </submittedName>
</protein>
<evidence type="ECO:0000256" key="1">
    <source>
        <dbReference type="SAM" id="SignalP"/>
    </source>
</evidence>